<dbReference type="EnsemblPlants" id="MELO3C014707.2.1">
    <property type="protein sequence ID" value="MELO3C014707.2.1"/>
    <property type="gene ID" value="MELO3C014707.2"/>
</dbReference>
<proteinExistence type="predicted"/>
<protein>
    <submittedName>
        <fullName evidence="2">Uncharacterized protein</fullName>
    </submittedName>
</protein>
<dbReference type="AlphaFoldDB" id="A0A9I9D8U2"/>
<sequence>MGARSWVNRNRLPQDPPSDEKMWEMDGQKFMVASSENVTRVAQTSGICRVLNKPYS</sequence>
<accession>A0A9I9D8U2</accession>
<evidence type="ECO:0000256" key="1">
    <source>
        <dbReference type="SAM" id="MobiDB-lite"/>
    </source>
</evidence>
<reference evidence="2" key="1">
    <citation type="submission" date="2023-03" db="UniProtKB">
        <authorList>
            <consortium name="EnsemblPlants"/>
        </authorList>
    </citation>
    <scope>IDENTIFICATION</scope>
</reference>
<dbReference type="Gramene" id="MELO3C014707.2.1">
    <property type="protein sequence ID" value="MELO3C014707.2.1"/>
    <property type="gene ID" value="MELO3C014707.2"/>
</dbReference>
<evidence type="ECO:0000313" key="2">
    <source>
        <dbReference type="EnsemblPlants" id="MELO3C014707.2.1"/>
    </source>
</evidence>
<organism evidence="2">
    <name type="scientific">Cucumis melo</name>
    <name type="common">Muskmelon</name>
    <dbReference type="NCBI Taxonomy" id="3656"/>
    <lineage>
        <taxon>Eukaryota</taxon>
        <taxon>Viridiplantae</taxon>
        <taxon>Streptophyta</taxon>
        <taxon>Embryophyta</taxon>
        <taxon>Tracheophyta</taxon>
        <taxon>Spermatophyta</taxon>
        <taxon>Magnoliopsida</taxon>
        <taxon>eudicotyledons</taxon>
        <taxon>Gunneridae</taxon>
        <taxon>Pentapetalae</taxon>
        <taxon>rosids</taxon>
        <taxon>fabids</taxon>
        <taxon>Cucurbitales</taxon>
        <taxon>Cucurbitaceae</taxon>
        <taxon>Benincaseae</taxon>
        <taxon>Cucumis</taxon>
    </lineage>
</organism>
<feature type="region of interest" description="Disordered" evidence="1">
    <location>
        <begin position="1"/>
        <end position="21"/>
    </location>
</feature>
<name>A0A9I9D8U2_CUCME</name>